<dbReference type="Gene3D" id="3.40.50.1820">
    <property type="entry name" value="alpha/beta hydrolase"/>
    <property type="match status" value="1"/>
</dbReference>
<dbReference type="PANTHER" id="PTHR33938:SF15">
    <property type="entry name" value="FERULOYL ESTERASE B-RELATED"/>
    <property type="match status" value="1"/>
</dbReference>
<dbReference type="Proteomes" id="UP000238605">
    <property type="component" value="Unassembled WGS sequence"/>
</dbReference>
<accession>A0A2S5SR45</accession>
<evidence type="ECO:0000313" key="9">
    <source>
        <dbReference type="EMBL" id="PPE65218.1"/>
    </source>
</evidence>
<evidence type="ECO:0000313" key="10">
    <source>
        <dbReference type="Proteomes" id="UP000238605"/>
    </source>
</evidence>
<organism evidence="9 10">
    <name type="scientific">Caldimonas caldifontis</name>
    <dbReference type="NCBI Taxonomy" id="1452508"/>
    <lineage>
        <taxon>Bacteria</taxon>
        <taxon>Pseudomonadati</taxon>
        <taxon>Pseudomonadota</taxon>
        <taxon>Betaproteobacteria</taxon>
        <taxon>Burkholderiales</taxon>
        <taxon>Sphaerotilaceae</taxon>
        <taxon>Caldimonas</taxon>
    </lineage>
</organism>
<dbReference type="SUPFAM" id="SSF53474">
    <property type="entry name" value="alpha/beta-Hydrolases"/>
    <property type="match status" value="1"/>
</dbReference>
<evidence type="ECO:0000256" key="4">
    <source>
        <dbReference type="ARBA" id="ARBA00022729"/>
    </source>
</evidence>
<evidence type="ECO:0000256" key="6">
    <source>
        <dbReference type="ARBA" id="ARBA00022837"/>
    </source>
</evidence>
<dbReference type="InterPro" id="IPR011118">
    <property type="entry name" value="Tannase/feruloyl_esterase"/>
</dbReference>
<evidence type="ECO:0000256" key="1">
    <source>
        <dbReference type="ARBA" id="ARBA00006249"/>
    </source>
</evidence>
<dbReference type="PANTHER" id="PTHR33938">
    <property type="entry name" value="FERULOYL ESTERASE B-RELATED"/>
    <property type="match status" value="1"/>
</dbReference>
<evidence type="ECO:0000256" key="3">
    <source>
        <dbReference type="ARBA" id="ARBA00022723"/>
    </source>
</evidence>
<reference evidence="9 10" key="1">
    <citation type="submission" date="2018-02" db="EMBL/GenBank/DDBJ databases">
        <title>Reclassifiation of [Polyangium] brachysporum DSM 7029 as Guopingzhaonella breviflexa gen. nov., sp. nov., a member of the family Comamonadaceae.</title>
        <authorList>
            <person name="Tang B."/>
        </authorList>
    </citation>
    <scope>NUCLEOTIDE SEQUENCE [LARGE SCALE GENOMIC DNA]</scope>
    <source>
        <strain evidence="9 10">BCRC 80649</strain>
    </source>
</reference>
<keyword evidence="3" id="KW-0479">Metal-binding</keyword>
<proteinExistence type="inferred from homology"/>
<evidence type="ECO:0000256" key="2">
    <source>
        <dbReference type="ARBA" id="ARBA00022487"/>
    </source>
</evidence>
<keyword evidence="6" id="KW-0106">Calcium</keyword>
<keyword evidence="4 8" id="KW-0732">Signal</keyword>
<comment type="similarity">
    <text evidence="1">Belongs to the tannase family.</text>
</comment>
<dbReference type="RefSeq" id="WP_104303521.1">
    <property type="nucleotide sequence ID" value="NZ_PSNX01000015.1"/>
</dbReference>
<evidence type="ECO:0000256" key="7">
    <source>
        <dbReference type="ARBA" id="ARBA00023157"/>
    </source>
</evidence>
<dbReference type="Pfam" id="PF07519">
    <property type="entry name" value="Tannase"/>
    <property type="match status" value="1"/>
</dbReference>
<keyword evidence="7" id="KW-1015">Disulfide bond</keyword>
<dbReference type="AlphaFoldDB" id="A0A2S5SR45"/>
<keyword evidence="10" id="KW-1185">Reference proteome</keyword>
<keyword evidence="5 9" id="KW-0378">Hydrolase</keyword>
<sequence length="538" mass="57714">MTHTRQPRTFPRAWLAWPLPIVLAACGGGGGGTPEDPVATARACTMEAFADVQMSNARITSVTAVPEGTYNPPGTGQQHAGLPAFCRIDAVATPTSQSLINFQVWIPEGEAWNGKLVATGNGGYSPALSYGDMAYAMRQGYAVLGGDTGHQTEDMLWGVTYPERIVDWGSRSIHAITVAGKALIAEKRAQPASRAYYLGCSTGGHQGFAEAQRYPDDFDGIIAGAPGNNRTALNIEFLWRFRSARVTNDNSTRILSNAKLQLLTQQAVAACDGLDGVTDGVIDDPRACTSAHFNIDALQCAGADAPDCLTPEQILSAKAIYQGPRNPRTNAQLYPGWPVGSESGWAGYMGSTEPVRADFWRYWVFDNPQWNWWGFDFDRDVSYAYAKIAPAVDQTSTDLSAFKAAGGKLIVYHGWNDPVVSAYDSIQYYEGVRTAQGSQAATDEFYKLFLVPGMGHCSGGAGAGELRGNGTSVPVTPQRDLLAALDRWVEQGQAPTDFVASRVAGGAVTRTRPLCPYPQQAVYSGSGDTTLAASYRCE</sequence>
<comment type="caution">
    <text evidence="9">The sequence shown here is derived from an EMBL/GenBank/DDBJ whole genome shotgun (WGS) entry which is preliminary data.</text>
</comment>
<evidence type="ECO:0000256" key="8">
    <source>
        <dbReference type="SAM" id="SignalP"/>
    </source>
</evidence>
<gene>
    <name evidence="9" type="ORF">C1704_14825</name>
</gene>
<dbReference type="GO" id="GO:0046872">
    <property type="term" value="F:metal ion binding"/>
    <property type="evidence" value="ECO:0007669"/>
    <property type="project" value="UniProtKB-KW"/>
</dbReference>
<protein>
    <submittedName>
        <fullName evidence="9">Tannase/feruloyl esterase family alpha/beta hydrolase</fullName>
    </submittedName>
</protein>
<dbReference type="GO" id="GO:0052689">
    <property type="term" value="F:carboxylic ester hydrolase activity"/>
    <property type="evidence" value="ECO:0007669"/>
    <property type="project" value="UniProtKB-KW"/>
</dbReference>
<evidence type="ECO:0000256" key="5">
    <source>
        <dbReference type="ARBA" id="ARBA00022801"/>
    </source>
</evidence>
<dbReference type="InterPro" id="IPR029058">
    <property type="entry name" value="AB_hydrolase_fold"/>
</dbReference>
<dbReference type="OrthoDB" id="7062032at2"/>
<keyword evidence="2" id="KW-0719">Serine esterase</keyword>
<feature type="signal peptide" evidence="8">
    <location>
        <begin position="1"/>
        <end position="24"/>
    </location>
</feature>
<feature type="chain" id="PRO_5015704116" evidence="8">
    <location>
        <begin position="25"/>
        <end position="538"/>
    </location>
</feature>
<name>A0A2S5SR45_9BURK</name>
<dbReference type="EMBL" id="PSNX01000015">
    <property type="protein sequence ID" value="PPE65218.1"/>
    <property type="molecule type" value="Genomic_DNA"/>
</dbReference>
<dbReference type="PROSITE" id="PS51257">
    <property type="entry name" value="PROKAR_LIPOPROTEIN"/>
    <property type="match status" value="1"/>
</dbReference>